<evidence type="ECO:0000259" key="4">
    <source>
        <dbReference type="PROSITE" id="PS51371"/>
    </source>
</evidence>
<dbReference type="InterPro" id="IPR046342">
    <property type="entry name" value="CBS_dom_sf"/>
</dbReference>
<dbReference type="AlphaFoldDB" id="A0A7S3LJZ4"/>
<protein>
    <recommendedName>
        <fullName evidence="4">CBS domain-containing protein</fullName>
    </recommendedName>
</protein>
<keyword evidence="1" id="KW-0677">Repeat</keyword>
<evidence type="ECO:0000313" key="5">
    <source>
        <dbReference type="EMBL" id="CAE0432801.1"/>
    </source>
</evidence>
<accession>A0A7S3LJZ4</accession>
<dbReference type="PROSITE" id="PS51371">
    <property type="entry name" value="CBS"/>
    <property type="match status" value="4"/>
</dbReference>
<dbReference type="InterPro" id="IPR050511">
    <property type="entry name" value="AMPK_gamma/SDS23_families"/>
</dbReference>
<reference evidence="5" key="1">
    <citation type="submission" date="2021-01" db="EMBL/GenBank/DDBJ databases">
        <authorList>
            <person name="Corre E."/>
            <person name="Pelletier E."/>
            <person name="Niang G."/>
            <person name="Scheremetjew M."/>
            <person name="Finn R."/>
            <person name="Kale V."/>
            <person name="Holt S."/>
            <person name="Cochrane G."/>
            <person name="Meng A."/>
            <person name="Brown T."/>
            <person name="Cohen L."/>
        </authorList>
    </citation>
    <scope>NUCLEOTIDE SEQUENCE</scope>
    <source>
        <strain evidence="5">GSBS06</strain>
    </source>
</reference>
<feature type="domain" description="CBS" evidence="4">
    <location>
        <begin position="195"/>
        <end position="252"/>
    </location>
</feature>
<name>A0A7S3LJZ4_9STRA</name>
<keyword evidence="2 3" id="KW-0129">CBS domain</keyword>
<sequence length="337" mass="37510">MGAFPALDTPLVEVDDTITIQKALDILFENRILSFPVYDKKIDDYVGFFDVSDAFSVIMGVNKLKKRMPSSKLRDQVLDVHGVKVDLSKSTTGDGLDLPISIFLLEDSESRNSRRAPWKPVKSTDSWDKVVKILAEKVEPPYSPTRRVPVVDSTGKVVNIISQSKIVSRLYKEYLIDANMVPRTFLKTPRTDKLGIRNMISLKDSSTLGQAFDLLCVKKLSVLPVVDAGGCPVGVISTKDLWFYKKLRSLDPKGEDPQNWSVMEYIKKAEETAAASDAKRSHCVTAGLDTPLSTFITLLATKHTHRIMVVDDEKRLVGVVSVADVCRCLDTDNFSVK</sequence>
<dbReference type="InterPro" id="IPR000644">
    <property type="entry name" value="CBS_dom"/>
</dbReference>
<dbReference type="PANTHER" id="PTHR13780:SF36">
    <property type="entry name" value="CBS DOMAIN-CONTAINING PROTEIN"/>
    <property type="match status" value="1"/>
</dbReference>
<dbReference type="PANTHER" id="PTHR13780">
    <property type="entry name" value="AMP-ACTIVATED PROTEIN KINASE, GAMMA REGULATORY SUBUNIT"/>
    <property type="match status" value="1"/>
</dbReference>
<dbReference type="Pfam" id="PF00571">
    <property type="entry name" value="CBS"/>
    <property type="match status" value="4"/>
</dbReference>
<evidence type="ECO:0000256" key="3">
    <source>
        <dbReference type="PROSITE-ProRule" id="PRU00703"/>
    </source>
</evidence>
<proteinExistence type="predicted"/>
<feature type="domain" description="CBS" evidence="4">
    <location>
        <begin position="7"/>
        <end position="64"/>
    </location>
</feature>
<dbReference type="CDD" id="cd02205">
    <property type="entry name" value="CBS_pair_SF"/>
    <property type="match status" value="1"/>
</dbReference>
<dbReference type="Gene3D" id="3.10.580.10">
    <property type="entry name" value="CBS-domain"/>
    <property type="match status" value="2"/>
</dbReference>
<dbReference type="SMART" id="SM00116">
    <property type="entry name" value="CBS"/>
    <property type="match status" value="4"/>
</dbReference>
<feature type="domain" description="CBS" evidence="4">
    <location>
        <begin position="113"/>
        <end position="178"/>
    </location>
</feature>
<feature type="domain" description="CBS" evidence="4">
    <location>
        <begin position="278"/>
        <end position="336"/>
    </location>
</feature>
<organism evidence="5">
    <name type="scientific">Aplanochytrium stocchinoi</name>
    <dbReference type="NCBI Taxonomy" id="215587"/>
    <lineage>
        <taxon>Eukaryota</taxon>
        <taxon>Sar</taxon>
        <taxon>Stramenopiles</taxon>
        <taxon>Bigyra</taxon>
        <taxon>Labyrinthulomycetes</taxon>
        <taxon>Thraustochytrida</taxon>
        <taxon>Thraustochytriidae</taxon>
        <taxon>Aplanochytrium</taxon>
    </lineage>
</organism>
<dbReference type="EMBL" id="HBIN01004423">
    <property type="protein sequence ID" value="CAE0432801.1"/>
    <property type="molecule type" value="Transcribed_RNA"/>
</dbReference>
<evidence type="ECO:0000256" key="1">
    <source>
        <dbReference type="ARBA" id="ARBA00022737"/>
    </source>
</evidence>
<evidence type="ECO:0000256" key="2">
    <source>
        <dbReference type="ARBA" id="ARBA00023122"/>
    </source>
</evidence>
<dbReference type="SUPFAM" id="SSF54631">
    <property type="entry name" value="CBS-domain pair"/>
    <property type="match status" value="2"/>
</dbReference>
<gene>
    <name evidence="5" type="ORF">ASTO00021_LOCUS3119</name>
</gene>